<dbReference type="OrthoDB" id="612216at2759"/>
<protein>
    <submittedName>
        <fullName evidence="1">Uncharacterized protein</fullName>
    </submittedName>
</protein>
<name>A0A9W8MZP7_9AGAR</name>
<sequence>MSDNFAPYPPFPSVKHVSLFIDYSEDIGDVAPLLSSCPGLETLHVEKPANVMRVRFGIIPGCHSRIPFADVAKLRRIVFHYHPAIRYHHPTAALSALEDILNAQENVPVSLEEVDIKPKIVHEFSLSSVYPCELAWVAVDAALAAEKWAHVKRVNLFLDFKYKYIWTAREGWFDEGVFLRRCQDQLADIYLPLSNEV</sequence>
<dbReference type="AlphaFoldDB" id="A0A9W8MZP7"/>
<accession>A0A9W8MZP7</accession>
<gene>
    <name evidence="1" type="ORF">NLJ89_g1640</name>
</gene>
<reference evidence="1" key="1">
    <citation type="submission" date="2022-07" db="EMBL/GenBank/DDBJ databases">
        <title>Genome Sequence of Agrocybe chaxingu.</title>
        <authorList>
            <person name="Buettner E."/>
        </authorList>
    </citation>
    <scope>NUCLEOTIDE SEQUENCE</scope>
    <source>
        <strain evidence="1">MP-N11</strain>
    </source>
</reference>
<comment type="caution">
    <text evidence="1">The sequence shown here is derived from an EMBL/GenBank/DDBJ whole genome shotgun (WGS) entry which is preliminary data.</text>
</comment>
<dbReference type="Proteomes" id="UP001148786">
    <property type="component" value="Unassembled WGS sequence"/>
</dbReference>
<evidence type="ECO:0000313" key="2">
    <source>
        <dbReference type="Proteomes" id="UP001148786"/>
    </source>
</evidence>
<keyword evidence="2" id="KW-1185">Reference proteome</keyword>
<proteinExistence type="predicted"/>
<evidence type="ECO:0000313" key="1">
    <source>
        <dbReference type="EMBL" id="KAJ3515641.1"/>
    </source>
</evidence>
<dbReference type="EMBL" id="JANKHO010000087">
    <property type="protein sequence ID" value="KAJ3515641.1"/>
    <property type="molecule type" value="Genomic_DNA"/>
</dbReference>
<organism evidence="1 2">
    <name type="scientific">Agrocybe chaxingu</name>
    <dbReference type="NCBI Taxonomy" id="84603"/>
    <lineage>
        <taxon>Eukaryota</taxon>
        <taxon>Fungi</taxon>
        <taxon>Dikarya</taxon>
        <taxon>Basidiomycota</taxon>
        <taxon>Agaricomycotina</taxon>
        <taxon>Agaricomycetes</taxon>
        <taxon>Agaricomycetidae</taxon>
        <taxon>Agaricales</taxon>
        <taxon>Agaricineae</taxon>
        <taxon>Strophariaceae</taxon>
        <taxon>Agrocybe</taxon>
    </lineage>
</organism>